<name>A0ABD1Y3F2_9MARC</name>
<protein>
    <submittedName>
        <fullName evidence="2">Uncharacterized protein</fullName>
    </submittedName>
</protein>
<proteinExistence type="predicted"/>
<sequence>MPSVGSSRRLHFSRNAQVLERIPSALRFSRTAQSAGRDLKVLGVALFYSCLALPGPCRVLDNRVVLLARLLNLHAEPKEVPESPWTENGLQVSSPGRREDAPSNSGLRNKRTRETPGSEKVTHLPLRSTEPKKGIDSIPPCARRIRDSRLWNLARAGLESPGSKKGIDSILTLSVQDPKQDSRLQVSWTPAQNPETQQLADSITFAYDLRIG</sequence>
<keyword evidence="3" id="KW-1185">Reference proteome</keyword>
<comment type="caution">
    <text evidence="2">The sequence shown here is derived from an EMBL/GenBank/DDBJ whole genome shotgun (WGS) entry which is preliminary data.</text>
</comment>
<evidence type="ECO:0000313" key="2">
    <source>
        <dbReference type="EMBL" id="KAL2619819.1"/>
    </source>
</evidence>
<organism evidence="2 3">
    <name type="scientific">Riccia fluitans</name>
    <dbReference type="NCBI Taxonomy" id="41844"/>
    <lineage>
        <taxon>Eukaryota</taxon>
        <taxon>Viridiplantae</taxon>
        <taxon>Streptophyta</taxon>
        <taxon>Embryophyta</taxon>
        <taxon>Marchantiophyta</taxon>
        <taxon>Marchantiopsida</taxon>
        <taxon>Marchantiidae</taxon>
        <taxon>Marchantiales</taxon>
        <taxon>Ricciaceae</taxon>
        <taxon>Riccia</taxon>
    </lineage>
</organism>
<dbReference type="Proteomes" id="UP001605036">
    <property type="component" value="Unassembled WGS sequence"/>
</dbReference>
<feature type="region of interest" description="Disordered" evidence="1">
    <location>
        <begin position="80"/>
        <end position="139"/>
    </location>
</feature>
<feature type="compositionally biased region" description="Polar residues" evidence="1">
    <location>
        <begin position="85"/>
        <end position="94"/>
    </location>
</feature>
<dbReference type="AlphaFoldDB" id="A0ABD1Y3F2"/>
<dbReference type="EMBL" id="JBHFFA010000006">
    <property type="protein sequence ID" value="KAL2619819.1"/>
    <property type="molecule type" value="Genomic_DNA"/>
</dbReference>
<reference evidence="2 3" key="1">
    <citation type="submission" date="2024-09" db="EMBL/GenBank/DDBJ databases">
        <title>Chromosome-scale assembly of Riccia fluitans.</title>
        <authorList>
            <person name="Paukszto L."/>
            <person name="Sawicki J."/>
            <person name="Karawczyk K."/>
            <person name="Piernik-Szablinska J."/>
            <person name="Szczecinska M."/>
            <person name="Mazdziarz M."/>
        </authorList>
    </citation>
    <scope>NUCLEOTIDE SEQUENCE [LARGE SCALE GENOMIC DNA]</scope>
    <source>
        <strain evidence="2">Rf_01</strain>
        <tissue evidence="2">Aerial parts of the thallus</tissue>
    </source>
</reference>
<evidence type="ECO:0000256" key="1">
    <source>
        <dbReference type="SAM" id="MobiDB-lite"/>
    </source>
</evidence>
<feature type="compositionally biased region" description="Basic and acidic residues" evidence="1">
    <location>
        <begin position="112"/>
        <end position="122"/>
    </location>
</feature>
<accession>A0ABD1Y3F2</accession>
<gene>
    <name evidence="2" type="ORF">R1flu_000024</name>
</gene>
<evidence type="ECO:0000313" key="3">
    <source>
        <dbReference type="Proteomes" id="UP001605036"/>
    </source>
</evidence>